<dbReference type="Pfam" id="PF13358">
    <property type="entry name" value="DDE_3"/>
    <property type="match status" value="1"/>
</dbReference>
<evidence type="ECO:0000313" key="3">
    <source>
        <dbReference type="Proteomes" id="UP000176429"/>
    </source>
</evidence>
<proteinExistence type="predicted"/>
<dbReference type="EMBL" id="MHSH01000046">
    <property type="protein sequence ID" value="OHA40683.1"/>
    <property type="molecule type" value="Genomic_DNA"/>
</dbReference>
<accession>A0A1G2NXC0</accession>
<organism evidence="2 3">
    <name type="scientific">Candidatus Taylorbacteria bacterium RIFCSPLOWO2_02_FULL_46_40</name>
    <dbReference type="NCBI Taxonomy" id="1802329"/>
    <lineage>
        <taxon>Bacteria</taxon>
        <taxon>Candidatus Tayloriibacteriota</taxon>
    </lineage>
</organism>
<dbReference type="InterPro" id="IPR038717">
    <property type="entry name" value="Tc1-like_DDE_dom"/>
</dbReference>
<dbReference type="Proteomes" id="UP000176429">
    <property type="component" value="Unassembled WGS sequence"/>
</dbReference>
<comment type="caution">
    <text evidence="2">The sequence shown here is derived from an EMBL/GenBank/DDBJ whole genome shotgun (WGS) entry which is preliminary data.</text>
</comment>
<dbReference type="InterPro" id="IPR036397">
    <property type="entry name" value="RNaseH_sf"/>
</dbReference>
<sequence>MVRVFWDNAGWHKGSVVQEFIKTDSNITIINFPAHAPEENPQEHVWKGGREQVTHNRFIEDVDTATDEPVNYFNTAKFQYRLLGMSLIS</sequence>
<dbReference type="GO" id="GO:0003676">
    <property type="term" value="F:nucleic acid binding"/>
    <property type="evidence" value="ECO:0007669"/>
    <property type="project" value="InterPro"/>
</dbReference>
<name>A0A1G2NXC0_9BACT</name>
<protein>
    <recommendedName>
        <fullName evidence="1">Tc1-like transposase DDE domain-containing protein</fullName>
    </recommendedName>
</protein>
<dbReference type="Gene3D" id="3.30.420.10">
    <property type="entry name" value="Ribonuclease H-like superfamily/Ribonuclease H"/>
    <property type="match status" value="1"/>
</dbReference>
<evidence type="ECO:0000259" key="1">
    <source>
        <dbReference type="Pfam" id="PF13358"/>
    </source>
</evidence>
<feature type="domain" description="Tc1-like transposase DDE" evidence="1">
    <location>
        <begin position="4"/>
        <end position="64"/>
    </location>
</feature>
<dbReference type="AlphaFoldDB" id="A0A1G2NXC0"/>
<evidence type="ECO:0000313" key="2">
    <source>
        <dbReference type="EMBL" id="OHA40683.1"/>
    </source>
</evidence>
<reference evidence="2 3" key="1">
    <citation type="journal article" date="2016" name="Nat. Commun.">
        <title>Thousands of microbial genomes shed light on interconnected biogeochemical processes in an aquifer system.</title>
        <authorList>
            <person name="Anantharaman K."/>
            <person name="Brown C.T."/>
            <person name="Hug L.A."/>
            <person name="Sharon I."/>
            <person name="Castelle C.J."/>
            <person name="Probst A.J."/>
            <person name="Thomas B.C."/>
            <person name="Singh A."/>
            <person name="Wilkins M.J."/>
            <person name="Karaoz U."/>
            <person name="Brodie E.L."/>
            <person name="Williams K.H."/>
            <person name="Hubbard S.S."/>
            <person name="Banfield J.F."/>
        </authorList>
    </citation>
    <scope>NUCLEOTIDE SEQUENCE [LARGE SCALE GENOMIC DNA]</scope>
</reference>
<gene>
    <name evidence="2" type="ORF">A3H68_01975</name>
</gene>